<evidence type="ECO:0000313" key="3">
    <source>
        <dbReference type="Proteomes" id="UP000534783"/>
    </source>
</evidence>
<dbReference type="Pfam" id="PF21900">
    <property type="entry name" value="DUF6920"/>
    <property type="match status" value="1"/>
</dbReference>
<dbReference type="InterPro" id="IPR054213">
    <property type="entry name" value="DUF6920"/>
</dbReference>
<keyword evidence="1" id="KW-1133">Transmembrane helix</keyword>
<reference evidence="2 3" key="1">
    <citation type="journal article" date="2020" name="Nature">
        <title>Bacterial chemolithoautotrophy via manganese oxidation.</title>
        <authorList>
            <person name="Yu H."/>
            <person name="Leadbetter J.R."/>
        </authorList>
    </citation>
    <scope>NUCLEOTIDE SEQUENCE [LARGE SCALE GENOMIC DNA]</scope>
    <source>
        <strain evidence="2 3">Mn-1</strain>
    </source>
</reference>
<organism evidence="2 3">
    <name type="scientific">Candidatus Manganitrophus noduliformans</name>
    <dbReference type="NCBI Taxonomy" id="2606439"/>
    <lineage>
        <taxon>Bacteria</taxon>
        <taxon>Pseudomonadati</taxon>
        <taxon>Nitrospirota</taxon>
        <taxon>Nitrospiria</taxon>
        <taxon>Candidatus Troglogloeales</taxon>
        <taxon>Candidatus Manganitrophaceae</taxon>
        <taxon>Candidatus Manganitrophus</taxon>
    </lineage>
</organism>
<keyword evidence="3" id="KW-1185">Reference proteome</keyword>
<accession>A0A7X6I9F0</accession>
<dbReference type="RefSeq" id="WP_168057891.1">
    <property type="nucleotide sequence ID" value="NZ_VTOW01000001.1"/>
</dbReference>
<comment type="caution">
    <text evidence="2">The sequence shown here is derived from an EMBL/GenBank/DDBJ whole genome shotgun (WGS) entry which is preliminary data.</text>
</comment>
<gene>
    <name evidence="2" type="ORF">MNODULE_02385</name>
</gene>
<evidence type="ECO:0000313" key="2">
    <source>
        <dbReference type="EMBL" id="NKE69596.1"/>
    </source>
</evidence>
<dbReference type="EMBL" id="VTOW01000001">
    <property type="protein sequence ID" value="NKE69596.1"/>
    <property type="molecule type" value="Genomic_DNA"/>
</dbReference>
<feature type="transmembrane region" description="Helical" evidence="1">
    <location>
        <begin position="6"/>
        <end position="24"/>
    </location>
</feature>
<proteinExistence type="predicted"/>
<dbReference type="Proteomes" id="UP000534783">
    <property type="component" value="Unassembled WGS sequence"/>
</dbReference>
<keyword evidence="1" id="KW-0472">Membrane</keyword>
<sequence length="284" mass="30823">MIGQWILITTGAVVISAAIAVLIGRARETAQAEQMAAALIESAGRLANGTVDFGTFSELPPPVARFFRHVLTNGQRLIKAATLQQSGLLRTDPAAESWSPFTASQLAVPGAGFVWNAKVEIPFAAHIRVRDSYIAGVGSGRVTFLSAFAVASEAGAPELNSGALHRYLAEAVWFPTALLPQSGVVWRPIDDHSALATLTDRGTTVSLEFRFNEVGEATGIYSAGRFGRFGGEYKQVPWQGHFRDYQVQADMRIPQYGEVGWYDDGVLQLVWKGRVLNAQYELEP</sequence>
<evidence type="ECO:0000256" key="1">
    <source>
        <dbReference type="SAM" id="Phobius"/>
    </source>
</evidence>
<protein>
    <submittedName>
        <fullName evidence="2">Uncharacterized protein</fullName>
    </submittedName>
</protein>
<keyword evidence="1" id="KW-0812">Transmembrane</keyword>
<dbReference type="AlphaFoldDB" id="A0A7X6I9F0"/>
<name>A0A7X6I9F0_9BACT</name>